<feature type="compositionally biased region" description="Pro residues" evidence="1">
    <location>
        <begin position="37"/>
        <end position="48"/>
    </location>
</feature>
<sequence>ASSSSYRSSPVFLLQRPVFLLQELASSPSSKRAGPAAPSPPSSSPPPQHVASRQVLLASPLGFEEGAMPNLRLLCLHSKDLAELEINLVDSHN</sequence>
<evidence type="ECO:0000256" key="1">
    <source>
        <dbReference type="SAM" id="MobiDB-lite"/>
    </source>
</evidence>
<dbReference type="Gramene" id="AET7Gv20470800.12">
    <property type="protein sequence ID" value="AET7Gv20470800.12"/>
    <property type="gene ID" value="AET7Gv20470800"/>
</dbReference>
<reference evidence="2" key="3">
    <citation type="journal article" date="2017" name="Nature">
        <title>Genome sequence of the progenitor of the wheat D genome Aegilops tauschii.</title>
        <authorList>
            <person name="Luo M.C."/>
            <person name="Gu Y.Q."/>
            <person name="Puiu D."/>
            <person name="Wang H."/>
            <person name="Twardziok S.O."/>
            <person name="Deal K.R."/>
            <person name="Huo N."/>
            <person name="Zhu T."/>
            <person name="Wang L."/>
            <person name="Wang Y."/>
            <person name="McGuire P.E."/>
            <person name="Liu S."/>
            <person name="Long H."/>
            <person name="Ramasamy R.K."/>
            <person name="Rodriguez J.C."/>
            <person name="Van S.L."/>
            <person name="Yuan L."/>
            <person name="Wang Z."/>
            <person name="Xia Z."/>
            <person name="Xiao L."/>
            <person name="Anderson O.D."/>
            <person name="Ouyang S."/>
            <person name="Liang Y."/>
            <person name="Zimin A.V."/>
            <person name="Pertea G."/>
            <person name="Qi P."/>
            <person name="Bennetzen J.L."/>
            <person name="Dai X."/>
            <person name="Dawson M.W."/>
            <person name="Muller H.G."/>
            <person name="Kugler K."/>
            <person name="Rivarola-Duarte L."/>
            <person name="Spannagl M."/>
            <person name="Mayer K.F.X."/>
            <person name="Lu F.H."/>
            <person name="Bevan M.W."/>
            <person name="Leroy P."/>
            <person name="Li P."/>
            <person name="You F.M."/>
            <person name="Sun Q."/>
            <person name="Liu Z."/>
            <person name="Lyons E."/>
            <person name="Wicker T."/>
            <person name="Salzberg S.L."/>
            <person name="Devos K.M."/>
            <person name="Dvorak J."/>
        </authorList>
    </citation>
    <scope>NUCLEOTIDE SEQUENCE [LARGE SCALE GENOMIC DNA]</scope>
    <source>
        <strain evidence="2">cv. AL8/78</strain>
    </source>
</reference>
<accession>A0A453R5P8</accession>
<reference evidence="2" key="5">
    <citation type="journal article" date="2021" name="G3 (Bethesda)">
        <title>Aegilops tauschii genome assembly Aet v5.0 features greater sequence contiguity and improved annotation.</title>
        <authorList>
            <person name="Wang L."/>
            <person name="Zhu T."/>
            <person name="Rodriguez J.C."/>
            <person name="Deal K.R."/>
            <person name="Dubcovsky J."/>
            <person name="McGuire P.E."/>
            <person name="Lux T."/>
            <person name="Spannagl M."/>
            <person name="Mayer K.F.X."/>
            <person name="Baldrich P."/>
            <person name="Meyers B.C."/>
            <person name="Huo N."/>
            <person name="Gu Y.Q."/>
            <person name="Zhou H."/>
            <person name="Devos K.M."/>
            <person name="Bennetzen J.L."/>
            <person name="Unver T."/>
            <person name="Budak H."/>
            <person name="Gulick P.J."/>
            <person name="Galiba G."/>
            <person name="Kalapos B."/>
            <person name="Nelson D.R."/>
            <person name="Li P."/>
            <person name="You F.M."/>
            <person name="Luo M.C."/>
            <person name="Dvorak J."/>
        </authorList>
    </citation>
    <scope>NUCLEOTIDE SEQUENCE [LARGE SCALE GENOMIC DNA]</scope>
    <source>
        <strain evidence="2">cv. AL8/78</strain>
    </source>
</reference>
<feature type="compositionally biased region" description="Low complexity" evidence="1">
    <location>
        <begin position="25"/>
        <end position="36"/>
    </location>
</feature>
<evidence type="ECO:0000313" key="2">
    <source>
        <dbReference type="EnsemblPlants" id="AET7Gv20470800.12"/>
    </source>
</evidence>
<protein>
    <submittedName>
        <fullName evidence="2">Uncharacterized protein</fullName>
    </submittedName>
</protein>
<feature type="region of interest" description="Disordered" evidence="1">
    <location>
        <begin position="25"/>
        <end position="51"/>
    </location>
</feature>
<reference evidence="3" key="1">
    <citation type="journal article" date="2014" name="Science">
        <title>Ancient hybridizations among the ancestral genomes of bread wheat.</title>
        <authorList>
            <consortium name="International Wheat Genome Sequencing Consortium,"/>
            <person name="Marcussen T."/>
            <person name="Sandve S.R."/>
            <person name="Heier L."/>
            <person name="Spannagl M."/>
            <person name="Pfeifer M."/>
            <person name="Jakobsen K.S."/>
            <person name="Wulff B.B."/>
            <person name="Steuernagel B."/>
            <person name="Mayer K.F."/>
            <person name="Olsen O.A."/>
        </authorList>
    </citation>
    <scope>NUCLEOTIDE SEQUENCE [LARGE SCALE GENOMIC DNA]</scope>
    <source>
        <strain evidence="3">cv. AL8/78</strain>
    </source>
</reference>
<reference evidence="3" key="2">
    <citation type="journal article" date="2017" name="Nat. Plants">
        <title>The Aegilops tauschii genome reveals multiple impacts of transposons.</title>
        <authorList>
            <person name="Zhao G."/>
            <person name="Zou C."/>
            <person name="Li K."/>
            <person name="Wang K."/>
            <person name="Li T."/>
            <person name="Gao L."/>
            <person name="Zhang X."/>
            <person name="Wang H."/>
            <person name="Yang Z."/>
            <person name="Liu X."/>
            <person name="Jiang W."/>
            <person name="Mao L."/>
            <person name="Kong X."/>
            <person name="Jiao Y."/>
            <person name="Jia J."/>
        </authorList>
    </citation>
    <scope>NUCLEOTIDE SEQUENCE [LARGE SCALE GENOMIC DNA]</scope>
    <source>
        <strain evidence="3">cv. AL8/78</strain>
    </source>
</reference>
<name>A0A453R5P8_AEGTS</name>
<dbReference type="Proteomes" id="UP000015105">
    <property type="component" value="Chromosome 7D"/>
</dbReference>
<dbReference type="AlphaFoldDB" id="A0A453R5P8"/>
<evidence type="ECO:0000313" key="3">
    <source>
        <dbReference type="Proteomes" id="UP000015105"/>
    </source>
</evidence>
<proteinExistence type="predicted"/>
<reference evidence="2" key="4">
    <citation type="submission" date="2019-03" db="UniProtKB">
        <authorList>
            <consortium name="EnsemblPlants"/>
        </authorList>
    </citation>
    <scope>IDENTIFICATION</scope>
</reference>
<dbReference type="EnsemblPlants" id="AET7Gv20470800.12">
    <property type="protein sequence ID" value="AET7Gv20470800.12"/>
    <property type="gene ID" value="AET7Gv20470800"/>
</dbReference>
<keyword evidence="3" id="KW-1185">Reference proteome</keyword>
<organism evidence="2 3">
    <name type="scientific">Aegilops tauschii subsp. strangulata</name>
    <name type="common">Goatgrass</name>
    <dbReference type="NCBI Taxonomy" id="200361"/>
    <lineage>
        <taxon>Eukaryota</taxon>
        <taxon>Viridiplantae</taxon>
        <taxon>Streptophyta</taxon>
        <taxon>Embryophyta</taxon>
        <taxon>Tracheophyta</taxon>
        <taxon>Spermatophyta</taxon>
        <taxon>Magnoliopsida</taxon>
        <taxon>Liliopsida</taxon>
        <taxon>Poales</taxon>
        <taxon>Poaceae</taxon>
        <taxon>BOP clade</taxon>
        <taxon>Pooideae</taxon>
        <taxon>Triticodae</taxon>
        <taxon>Triticeae</taxon>
        <taxon>Triticinae</taxon>
        <taxon>Aegilops</taxon>
    </lineage>
</organism>